<keyword evidence="11" id="KW-1185">Reference proteome</keyword>
<proteinExistence type="predicted"/>
<feature type="transmembrane region" description="Helical" evidence="8">
    <location>
        <begin position="129"/>
        <end position="148"/>
    </location>
</feature>
<dbReference type="InterPro" id="IPR036259">
    <property type="entry name" value="MFS_trans_sf"/>
</dbReference>
<dbReference type="PRINTS" id="PR01036">
    <property type="entry name" value="TCRTETB"/>
</dbReference>
<evidence type="ECO:0000313" key="10">
    <source>
        <dbReference type="EMBL" id="OPC79248.1"/>
    </source>
</evidence>
<gene>
    <name evidence="10" type="ORF">B4N89_34885</name>
</gene>
<evidence type="ECO:0000256" key="1">
    <source>
        <dbReference type="ARBA" id="ARBA00004651"/>
    </source>
</evidence>
<sequence>MRKWGPLLAVCLGSFMLLVDVTIVIVALPDMGADLGSSYTDLQWVLDAYSLALAALMLGAGSLADRIGRRRVFVSGTVVFTAASLLCAMAPDTGTLIAARALQGVGGAAMFATTIALLGHAYQGRDRGVAFGVWGSISGAAAAVGPIMGGLLTQHLGWEAIFLVNVPIGVLTVAMCLSLLTESHGNRAARPDPAGMVTFTLGAALLTYGFVRAGAEGWTDGPTLGVFAAAGVAFGLFVVVEARVAEPMIDLALFRRASFSGIMLSGLLVQFSAFAAFPALSVWLQSVLGYGPVRAGLALLPLAAVSFVASAVASRLPHGTGPRWPLGIGALCIGLGAFALTLVNADSDWTALLPGLLVAGIGVGLAMPQMAGAALTAVPPSRAGMAGGALNTFRQLGFALGIAVVGVVFRDGAEHALRGGGTTLAADPHATAEALGGGRAQQLVATAPAGGRDAVVDTIREAFASGLDRAFLLCGALGLAAGVLALLTVPKAAHAPAAGGAGAPTPERDSTSR</sequence>
<dbReference type="InterPro" id="IPR020846">
    <property type="entry name" value="MFS_dom"/>
</dbReference>
<feature type="transmembrane region" description="Helical" evidence="8">
    <location>
        <begin position="351"/>
        <end position="378"/>
    </location>
</feature>
<dbReference type="GO" id="GO:0022857">
    <property type="term" value="F:transmembrane transporter activity"/>
    <property type="evidence" value="ECO:0007669"/>
    <property type="project" value="InterPro"/>
</dbReference>
<evidence type="ECO:0000256" key="8">
    <source>
        <dbReference type="SAM" id="Phobius"/>
    </source>
</evidence>
<dbReference type="PANTHER" id="PTHR42718">
    <property type="entry name" value="MAJOR FACILITATOR SUPERFAMILY MULTIDRUG TRANSPORTER MFSC"/>
    <property type="match status" value="1"/>
</dbReference>
<dbReference type="PROSITE" id="PS50850">
    <property type="entry name" value="MFS"/>
    <property type="match status" value="1"/>
</dbReference>
<accession>A0A1T3NR28</accession>
<comment type="caution">
    <text evidence="10">The sequence shown here is derived from an EMBL/GenBank/DDBJ whole genome shotgun (WGS) entry which is preliminary data.</text>
</comment>
<evidence type="ECO:0000256" key="7">
    <source>
        <dbReference type="ARBA" id="ARBA00023251"/>
    </source>
</evidence>
<evidence type="ECO:0000256" key="5">
    <source>
        <dbReference type="ARBA" id="ARBA00022989"/>
    </source>
</evidence>
<feature type="transmembrane region" description="Helical" evidence="8">
    <location>
        <begin position="160"/>
        <end position="181"/>
    </location>
</feature>
<feature type="transmembrane region" description="Helical" evidence="8">
    <location>
        <begin position="7"/>
        <end position="28"/>
    </location>
</feature>
<evidence type="ECO:0000259" key="9">
    <source>
        <dbReference type="PROSITE" id="PS50850"/>
    </source>
</evidence>
<dbReference type="PANTHER" id="PTHR42718:SF49">
    <property type="entry name" value="EXPORT PROTEIN"/>
    <property type="match status" value="1"/>
</dbReference>
<feature type="domain" description="Major facilitator superfamily (MFS) profile" evidence="9">
    <location>
        <begin position="6"/>
        <end position="493"/>
    </location>
</feature>
<dbReference type="AlphaFoldDB" id="A0A1T3NR28"/>
<dbReference type="STRING" id="159449.B4N89_34885"/>
<dbReference type="Gene3D" id="1.20.1720.10">
    <property type="entry name" value="Multidrug resistance protein D"/>
    <property type="match status" value="1"/>
</dbReference>
<evidence type="ECO:0000256" key="4">
    <source>
        <dbReference type="ARBA" id="ARBA00022692"/>
    </source>
</evidence>
<feature type="transmembrane region" description="Helical" evidence="8">
    <location>
        <begin position="295"/>
        <end position="314"/>
    </location>
</feature>
<evidence type="ECO:0000313" key="11">
    <source>
        <dbReference type="Proteomes" id="UP000190037"/>
    </source>
</evidence>
<feature type="transmembrane region" description="Helical" evidence="8">
    <location>
        <begin position="261"/>
        <end position="283"/>
    </location>
</feature>
<dbReference type="GO" id="GO:0005886">
    <property type="term" value="C:plasma membrane"/>
    <property type="evidence" value="ECO:0007669"/>
    <property type="project" value="UniProtKB-SubCell"/>
</dbReference>
<keyword evidence="6 8" id="KW-0472">Membrane</keyword>
<keyword evidence="2" id="KW-0813">Transport</keyword>
<evidence type="ECO:0000256" key="3">
    <source>
        <dbReference type="ARBA" id="ARBA00022475"/>
    </source>
</evidence>
<dbReference type="Gene3D" id="1.20.1250.20">
    <property type="entry name" value="MFS general substrate transporter like domains"/>
    <property type="match status" value="1"/>
</dbReference>
<dbReference type="RefSeq" id="WP_078980464.1">
    <property type="nucleotide sequence ID" value="NZ_MWQN01000002.1"/>
</dbReference>
<evidence type="ECO:0000256" key="2">
    <source>
        <dbReference type="ARBA" id="ARBA00022448"/>
    </source>
</evidence>
<evidence type="ECO:0000256" key="6">
    <source>
        <dbReference type="ARBA" id="ARBA00023136"/>
    </source>
</evidence>
<dbReference type="OrthoDB" id="9781469at2"/>
<keyword evidence="3" id="KW-1003">Cell membrane</keyword>
<feature type="transmembrane region" description="Helical" evidence="8">
    <location>
        <begin position="193"/>
        <end position="211"/>
    </location>
</feature>
<feature type="transmembrane region" description="Helical" evidence="8">
    <location>
        <begin position="48"/>
        <end position="65"/>
    </location>
</feature>
<reference evidence="10 11" key="1">
    <citation type="submission" date="2017-03" db="EMBL/GenBank/DDBJ databases">
        <title>Draft genome sequence of Streptomyces scabrisporus NF3, endophyte isolated from Amphipterygium adstringens.</title>
        <authorList>
            <person name="Vazquez M."/>
            <person name="Ceapa C.D."/>
            <person name="Rodriguez Luna D."/>
            <person name="Sanchez Esquivel S."/>
        </authorList>
    </citation>
    <scope>NUCLEOTIDE SEQUENCE [LARGE SCALE GENOMIC DNA]</scope>
    <source>
        <strain evidence="10 11">NF3</strain>
    </source>
</reference>
<dbReference type="Proteomes" id="UP000190037">
    <property type="component" value="Unassembled WGS sequence"/>
</dbReference>
<dbReference type="EMBL" id="MWQN01000002">
    <property type="protein sequence ID" value="OPC79248.1"/>
    <property type="molecule type" value="Genomic_DNA"/>
</dbReference>
<name>A0A1T3NR28_9ACTN</name>
<comment type="subcellular location">
    <subcellularLocation>
        <location evidence="1">Cell membrane</location>
        <topology evidence="1">Multi-pass membrane protein</topology>
    </subcellularLocation>
</comment>
<feature type="transmembrane region" description="Helical" evidence="8">
    <location>
        <begin position="470"/>
        <end position="489"/>
    </location>
</feature>
<organism evidence="10 11">
    <name type="scientific">Embleya scabrispora</name>
    <dbReference type="NCBI Taxonomy" id="159449"/>
    <lineage>
        <taxon>Bacteria</taxon>
        <taxon>Bacillati</taxon>
        <taxon>Actinomycetota</taxon>
        <taxon>Actinomycetes</taxon>
        <taxon>Kitasatosporales</taxon>
        <taxon>Streptomycetaceae</taxon>
        <taxon>Embleya</taxon>
    </lineage>
</organism>
<feature type="transmembrane region" description="Helical" evidence="8">
    <location>
        <begin position="223"/>
        <end position="240"/>
    </location>
</feature>
<dbReference type="GO" id="GO:0046677">
    <property type="term" value="P:response to antibiotic"/>
    <property type="evidence" value="ECO:0007669"/>
    <property type="project" value="UniProtKB-KW"/>
</dbReference>
<dbReference type="InterPro" id="IPR011701">
    <property type="entry name" value="MFS"/>
</dbReference>
<dbReference type="CDD" id="cd17321">
    <property type="entry name" value="MFS_MMR_MDR_like"/>
    <property type="match status" value="1"/>
</dbReference>
<dbReference type="SUPFAM" id="SSF103473">
    <property type="entry name" value="MFS general substrate transporter"/>
    <property type="match status" value="1"/>
</dbReference>
<dbReference type="InterPro" id="IPR004638">
    <property type="entry name" value="EmrB-like"/>
</dbReference>
<keyword evidence="5 8" id="KW-1133">Transmembrane helix</keyword>
<keyword evidence="4 8" id="KW-0812">Transmembrane</keyword>
<keyword evidence="7" id="KW-0046">Antibiotic resistance</keyword>
<feature type="transmembrane region" description="Helical" evidence="8">
    <location>
        <begin position="72"/>
        <end position="91"/>
    </location>
</feature>
<feature type="transmembrane region" description="Helical" evidence="8">
    <location>
        <begin position="97"/>
        <end position="117"/>
    </location>
</feature>
<dbReference type="NCBIfam" id="TIGR00711">
    <property type="entry name" value="efflux_EmrB"/>
    <property type="match status" value="1"/>
</dbReference>
<feature type="transmembrane region" description="Helical" evidence="8">
    <location>
        <begin position="326"/>
        <end position="345"/>
    </location>
</feature>
<protein>
    <submittedName>
        <fullName evidence="10">MFS transporter</fullName>
    </submittedName>
</protein>
<dbReference type="Pfam" id="PF07690">
    <property type="entry name" value="MFS_1"/>
    <property type="match status" value="1"/>
</dbReference>